<name>A0ABY5EPT2_9PSED</name>
<dbReference type="RefSeq" id="WP_177331424.1">
    <property type="nucleotide sequence ID" value="NZ_CP101125.1"/>
</dbReference>
<organism evidence="4 5">
    <name type="scientific">Pseudomonas nunensis</name>
    <dbReference type="NCBI Taxonomy" id="2961896"/>
    <lineage>
        <taxon>Bacteria</taxon>
        <taxon>Pseudomonadati</taxon>
        <taxon>Pseudomonadota</taxon>
        <taxon>Gammaproteobacteria</taxon>
        <taxon>Pseudomonadales</taxon>
        <taxon>Pseudomonadaceae</taxon>
        <taxon>Pseudomonas</taxon>
    </lineage>
</organism>
<dbReference type="InterPro" id="IPR000182">
    <property type="entry name" value="GNAT_dom"/>
</dbReference>
<dbReference type="CDD" id="cd04301">
    <property type="entry name" value="NAT_SF"/>
    <property type="match status" value="1"/>
</dbReference>
<dbReference type="InterPro" id="IPR050832">
    <property type="entry name" value="Bact_Acetyltransf"/>
</dbReference>
<reference evidence="4" key="1">
    <citation type="submission" date="2022-07" db="EMBL/GenBank/DDBJ databases">
        <title>Pseudomonas nunamit sp. nov. an antifungal species isolated from Greenland.</title>
        <authorList>
            <person name="Ntana F."/>
            <person name="Hennessy R.C."/>
            <person name="Zervas A."/>
            <person name="Stougaard P."/>
        </authorList>
    </citation>
    <scope>NUCLEOTIDE SEQUENCE</scope>
    <source>
        <strain evidence="4">In5</strain>
    </source>
</reference>
<gene>
    <name evidence="4" type="ORF">NK667_08085</name>
</gene>
<evidence type="ECO:0000313" key="5">
    <source>
        <dbReference type="Proteomes" id="UP001059607"/>
    </source>
</evidence>
<dbReference type="PANTHER" id="PTHR43877:SF2">
    <property type="entry name" value="AMINOALKYLPHOSPHONATE N-ACETYLTRANSFERASE-RELATED"/>
    <property type="match status" value="1"/>
</dbReference>
<dbReference type="Proteomes" id="UP001059607">
    <property type="component" value="Chromosome"/>
</dbReference>
<protein>
    <submittedName>
        <fullName evidence="4">GNAT family N-acetyltransferase</fullName>
    </submittedName>
</protein>
<proteinExistence type="predicted"/>
<evidence type="ECO:0000256" key="2">
    <source>
        <dbReference type="ARBA" id="ARBA00023315"/>
    </source>
</evidence>
<dbReference type="PANTHER" id="PTHR43877">
    <property type="entry name" value="AMINOALKYLPHOSPHONATE N-ACETYLTRANSFERASE-RELATED-RELATED"/>
    <property type="match status" value="1"/>
</dbReference>
<dbReference type="Gene3D" id="3.40.630.30">
    <property type="match status" value="1"/>
</dbReference>
<dbReference type="InterPro" id="IPR016181">
    <property type="entry name" value="Acyl_CoA_acyltransferase"/>
</dbReference>
<keyword evidence="2" id="KW-0012">Acyltransferase</keyword>
<evidence type="ECO:0000259" key="3">
    <source>
        <dbReference type="PROSITE" id="PS51186"/>
    </source>
</evidence>
<accession>A0ABY5EPT2</accession>
<keyword evidence="1" id="KW-0808">Transferase</keyword>
<dbReference type="EMBL" id="CP101125">
    <property type="protein sequence ID" value="UTO16297.1"/>
    <property type="molecule type" value="Genomic_DNA"/>
</dbReference>
<dbReference type="SUPFAM" id="SSF55729">
    <property type="entry name" value="Acyl-CoA N-acyltransferases (Nat)"/>
    <property type="match status" value="1"/>
</dbReference>
<keyword evidence="5" id="KW-1185">Reference proteome</keyword>
<sequence length="161" mass="18328">MDIRLTEEKDWKLLKQIRLAALLDTPTAFGVSYQTAAHYTDEQWKERASSGSGTQFWLTFEDNKPLGMIGAAVSQTNRYNLIGMWVEPTARGSSVANQLVEAVKSSAMVKGYDRVFLDVSPDNARAANFYLRQGFTFMDEWEPLESHPHISVQTMFWVVRD</sequence>
<evidence type="ECO:0000256" key="1">
    <source>
        <dbReference type="ARBA" id="ARBA00022679"/>
    </source>
</evidence>
<feature type="domain" description="N-acetyltransferase" evidence="3">
    <location>
        <begin position="1"/>
        <end position="161"/>
    </location>
</feature>
<dbReference type="PROSITE" id="PS51186">
    <property type="entry name" value="GNAT"/>
    <property type="match status" value="1"/>
</dbReference>
<evidence type="ECO:0000313" key="4">
    <source>
        <dbReference type="EMBL" id="UTO16297.1"/>
    </source>
</evidence>
<dbReference type="Pfam" id="PF00583">
    <property type="entry name" value="Acetyltransf_1"/>
    <property type="match status" value="1"/>
</dbReference>